<dbReference type="EMBL" id="LGAP01000001">
    <property type="protein sequence ID" value="KOF22387.1"/>
    <property type="molecule type" value="Genomic_DNA"/>
</dbReference>
<dbReference type="GO" id="GO:0009190">
    <property type="term" value="P:cyclic nucleotide biosynthetic process"/>
    <property type="evidence" value="ECO:0007669"/>
    <property type="project" value="InterPro"/>
</dbReference>
<protein>
    <submittedName>
        <fullName evidence="2">Adenylate cyclase</fullName>
    </submittedName>
</protein>
<evidence type="ECO:0000313" key="2">
    <source>
        <dbReference type="EMBL" id="KOF22387.1"/>
    </source>
</evidence>
<comment type="caution">
    <text evidence="2">The sequence shown here is derived from an EMBL/GenBank/DDBJ whole genome shotgun (WGS) entry which is preliminary data.</text>
</comment>
<dbReference type="SUPFAM" id="SSF55073">
    <property type="entry name" value="Nucleotide cyclase"/>
    <property type="match status" value="1"/>
</dbReference>
<sequence>MTTASSLEPTHHSSASICRGCWDQMRVPIPIRGPLALPFRAFGITRSKMNPNICTICERSFRYVKKQQHITARATILFADMRGFTLLSEQIEALELSEIVSLFQDRCAQAVWAHDGIVNKQMGDGLMAIFNFPIAIKDHARAAIRAAMDIQRSHSAAVNGPKLAFEGALGSTLGVGVGIHSGDVEIGEFSSFRSDFTAIGGTVNLAARLESQAAAGEILMSAETAAQAPDFTNYTETRLLSLKGIEHPVQANVIKTN</sequence>
<dbReference type="AlphaFoldDB" id="A0A0L8C607"/>
<feature type="domain" description="Guanylate cyclase" evidence="1">
    <location>
        <begin position="75"/>
        <end position="210"/>
    </location>
</feature>
<dbReference type="GO" id="GO:0004016">
    <property type="term" value="F:adenylate cyclase activity"/>
    <property type="evidence" value="ECO:0007669"/>
    <property type="project" value="UniProtKB-ARBA"/>
</dbReference>
<dbReference type="InterPro" id="IPR050697">
    <property type="entry name" value="Adenylyl/Guanylyl_Cyclase_3/4"/>
</dbReference>
<dbReference type="PANTHER" id="PTHR43081:SF1">
    <property type="entry name" value="ADENYLATE CYCLASE, TERMINAL-DIFFERENTIATION SPECIFIC"/>
    <property type="match status" value="1"/>
</dbReference>
<dbReference type="Gene3D" id="3.30.70.1230">
    <property type="entry name" value="Nucleotide cyclase"/>
    <property type="match status" value="1"/>
</dbReference>
<dbReference type="RefSeq" id="WP_053247190.1">
    <property type="nucleotide sequence ID" value="NZ_LGAP01000001.1"/>
</dbReference>
<dbReference type="CDD" id="cd07302">
    <property type="entry name" value="CHD"/>
    <property type="match status" value="1"/>
</dbReference>
<organism evidence="2 3">
    <name type="scientific">Ensifer adhaerens</name>
    <name type="common">Sinorhizobium morelense</name>
    <dbReference type="NCBI Taxonomy" id="106592"/>
    <lineage>
        <taxon>Bacteria</taxon>
        <taxon>Pseudomonadati</taxon>
        <taxon>Pseudomonadota</taxon>
        <taxon>Alphaproteobacteria</taxon>
        <taxon>Hyphomicrobiales</taxon>
        <taxon>Rhizobiaceae</taxon>
        <taxon>Sinorhizobium/Ensifer group</taxon>
        <taxon>Ensifer</taxon>
    </lineage>
</organism>
<evidence type="ECO:0000259" key="1">
    <source>
        <dbReference type="PROSITE" id="PS50125"/>
    </source>
</evidence>
<dbReference type="InterPro" id="IPR001054">
    <property type="entry name" value="A/G_cyclase"/>
</dbReference>
<dbReference type="SMART" id="SM00044">
    <property type="entry name" value="CYCc"/>
    <property type="match status" value="1"/>
</dbReference>
<dbReference type="Proteomes" id="UP000037425">
    <property type="component" value="Unassembled WGS sequence"/>
</dbReference>
<dbReference type="PATRIC" id="fig|106592.7.peg.496"/>
<accession>A0A0L8C607</accession>
<reference evidence="3" key="1">
    <citation type="submission" date="2015-07" db="EMBL/GenBank/DDBJ databases">
        <title>Whole genome sequence of an Ensifer adhaerens strain isolated from a cave pool in the Wind Cave National Park.</title>
        <authorList>
            <person name="Eng W.W.H."/>
            <person name="Gan H.M."/>
            <person name="Barton H.A."/>
            <person name="Savka M.A."/>
        </authorList>
    </citation>
    <scope>NUCLEOTIDE SEQUENCE [LARGE SCALE GENOMIC DNA]</scope>
    <source>
        <strain evidence="3">SD006</strain>
    </source>
</reference>
<name>A0A0L8C607_ENSAD</name>
<dbReference type="Pfam" id="PF00211">
    <property type="entry name" value="Guanylate_cyc"/>
    <property type="match status" value="1"/>
</dbReference>
<gene>
    <name evidence="2" type="ORF">AC244_02310</name>
</gene>
<dbReference type="PANTHER" id="PTHR43081">
    <property type="entry name" value="ADENYLATE CYCLASE, TERMINAL-DIFFERENTIATION SPECIFIC-RELATED"/>
    <property type="match status" value="1"/>
</dbReference>
<dbReference type="PROSITE" id="PS50125">
    <property type="entry name" value="GUANYLATE_CYCLASE_2"/>
    <property type="match status" value="1"/>
</dbReference>
<proteinExistence type="predicted"/>
<dbReference type="InterPro" id="IPR029787">
    <property type="entry name" value="Nucleotide_cyclase"/>
</dbReference>
<dbReference type="GO" id="GO:0035556">
    <property type="term" value="P:intracellular signal transduction"/>
    <property type="evidence" value="ECO:0007669"/>
    <property type="project" value="InterPro"/>
</dbReference>
<evidence type="ECO:0000313" key="3">
    <source>
        <dbReference type="Proteomes" id="UP000037425"/>
    </source>
</evidence>
<dbReference type="OrthoDB" id="5476461at2"/>